<keyword evidence="1" id="KW-0479">Metal-binding</keyword>
<feature type="compositionally biased region" description="Basic and acidic residues" evidence="5">
    <location>
        <begin position="21"/>
        <end position="37"/>
    </location>
</feature>
<dbReference type="InterPro" id="IPR003656">
    <property type="entry name" value="Znf_BED"/>
</dbReference>
<dbReference type="AlphaFoldDB" id="A0A9P0Z3J6"/>
<evidence type="ECO:0000256" key="2">
    <source>
        <dbReference type="ARBA" id="ARBA00022771"/>
    </source>
</evidence>
<evidence type="ECO:0000256" key="3">
    <source>
        <dbReference type="ARBA" id="ARBA00022833"/>
    </source>
</evidence>
<dbReference type="Pfam" id="PF02892">
    <property type="entry name" value="zf-BED"/>
    <property type="match status" value="1"/>
</dbReference>
<evidence type="ECO:0000256" key="1">
    <source>
        <dbReference type="ARBA" id="ARBA00022723"/>
    </source>
</evidence>
<dbReference type="EMBL" id="CAMAPE010000019">
    <property type="protein sequence ID" value="CAH9086010.1"/>
    <property type="molecule type" value="Genomic_DNA"/>
</dbReference>
<dbReference type="PROSITE" id="PS50808">
    <property type="entry name" value="ZF_BED"/>
    <property type="match status" value="1"/>
</dbReference>
<keyword evidence="8" id="KW-1185">Reference proteome</keyword>
<dbReference type="Proteomes" id="UP001152484">
    <property type="component" value="Unassembled WGS sequence"/>
</dbReference>
<keyword evidence="3" id="KW-0862">Zinc</keyword>
<evidence type="ECO:0000313" key="8">
    <source>
        <dbReference type="Proteomes" id="UP001152484"/>
    </source>
</evidence>
<protein>
    <recommendedName>
        <fullName evidence="6">BED-type domain-containing protein</fullName>
    </recommendedName>
</protein>
<evidence type="ECO:0000259" key="6">
    <source>
        <dbReference type="PROSITE" id="PS50808"/>
    </source>
</evidence>
<organism evidence="7 8">
    <name type="scientific">Cuscuta europaea</name>
    <name type="common">European dodder</name>
    <dbReference type="NCBI Taxonomy" id="41803"/>
    <lineage>
        <taxon>Eukaryota</taxon>
        <taxon>Viridiplantae</taxon>
        <taxon>Streptophyta</taxon>
        <taxon>Embryophyta</taxon>
        <taxon>Tracheophyta</taxon>
        <taxon>Spermatophyta</taxon>
        <taxon>Magnoliopsida</taxon>
        <taxon>eudicotyledons</taxon>
        <taxon>Gunneridae</taxon>
        <taxon>Pentapetalae</taxon>
        <taxon>asterids</taxon>
        <taxon>lamiids</taxon>
        <taxon>Solanales</taxon>
        <taxon>Convolvulaceae</taxon>
        <taxon>Cuscuteae</taxon>
        <taxon>Cuscuta</taxon>
        <taxon>Cuscuta subgen. Cuscuta</taxon>
    </lineage>
</organism>
<feature type="compositionally biased region" description="Polar residues" evidence="5">
    <location>
        <begin position="105"/>
        <end position="120"/>
    </location>
</feature>
<comment type="caution">
    <text evidence="7">The sequence shown here is derived from an EMBL/GenBank/DDBJ whole genome shotgun (WGS) entry which is preliminary data.</text>
</comment>
<feature type="region of interest" description="Disordered" evidence="5">
    <location>
        <begin position="1"/>
        <end position="44"/>
    </location>
</feature>
<name>A0A9P0Z3J6_CUSEU</name>
<evidence type="ECO:0000256" key="4">
    <source>
        <dbReference type="PROSITE-ProRule" id="PRU00027"/>
    </source>
</evidence>
<evidence type="ECO:0000256" key="5">
    <source>
        <dbReference type="SAM" id="MobiDB-lite"/>
    </source>
</evidence>
<feature type="compositionally biased region" description="Polar residues" evidence="5">
    <location>
        <begin position="1"/>
        <end position="20"/>
    </location>
</feature>
<gene>
    <name evidence="7" type="ORF">CEURO_LOCUS9444</name>
</gene>
<dbReference type="SMART" id="SM00614">
    <property type="entry name" value="ZnF_BED"/>
    <property type="match status" value="1"/>
</dbReference>
<reference evidence="7" key="1">
    <citation type="submission" date="2022-07" db="EMBL/GenBank/DDBJ databases">
        <authorList>
            <person name="Macas J."/>
            <person name="Novak P."/>
            <person name="Neumann P."/>
        </authorList>
    </citation>
    <scope>NUCLEOTIDE SEQUENCE</scope>
</reference>
<keyword evidence="2 4" id="KW-0863">Zinc-finger</keyword>
<proteinExistence type="predicted"/>
<sequence>MGSESSHSLQCPSESPNTTECESHEDSTRQKRTRVDSTPKPPIGQARSIFWSECIKGTRTLKDGRIQQIGICKHCQAEIPTVGGSTSGLKNHLTKRCKSSPMYDGNQSDKSQSILTNETMGQMHIPQ</sequence>
<feature type="domain" description="BED-type" evidence="6">
    <location>
        <begin position="45"/>
        <end position="104"/>
    </location>
</feature>
<dbReference type="OrthoDB" id="1321709at2759"/>
<dbReference type="GO" id="GO:0003677">
    <property type="term" value="F:DNA binding"/>
    <property type="evidence" value="ECO:0007669"/>
    <property type="project" value="InterPro"/>
</dbReference>
<feature type="region of interest" description="Disordered" evidence="5">
    <location>
        <begin position="99"/>
        <end position="127"/>
    </location>
</feature>
<accession>A0A9P0Z3J6</accession>
<evidence type="ECO:0000313" key="7">
    <source>
        <dbReference type="EMBL" id="CAH9086010.1"/>
    </source>
</evidence>
<dbReference type="GO" id="GO:0008270">
    <property type="term" value="F:zinc ion binding"/>
    <property type="evidence" value="ECO:0007669"/>
    <property type="project" value="UniProtKB-KW"/>
</dbReference>